<reference evidence="4" key="1">
    <citation type="journal article" date="2018" name="Genome Announc.">
        <title>Draft Genome Sequence of "Candidatus Phycosocius bacilliformis," an Alphaproteobacterial Ectosymbiont of the Hydrocarbon-Producing Green Alga Botryococcus braunii.</title>
        <authorList>
            <person name="Tanabe Y."/>
            <person name="Yamaguchi H."/>
            <person name="Watanabe M.M."/>
        </authorList>
    </citation>
    <scope>NUCLEOTIDE SEQUENCE [LARGE SCALE GENOMIC DNA]</scope>
    <source>
        <strain evidence="4">BOTRYCO-2</strain>
    </source>
</reference>
<dbReference type="AlphaFoldDB" id="A0A2P2EBI4"/>
<dbReference type="SUPFAM" id="SSF46689">
    <property type="entry name" value="Homeodomain-like"/>
    <property type="match status" value="1"/>
</dbReference>
<keyword evidence="5" id="KW-1185">Reference proteome</keyword>
<accession>A0A2P2EBI4</accession>
<dbReference type="PROSITE" id="PS50977">
    <property type="entry name" value="HTH_TETR_2"/>
    <property type="match status" value="1"/>
</dbReference>
<sequence>MAAQDIRGSDSWTFDLHVQRWLNAPARRHDVATRAKRILASVLQEWQEVGYLEAQIYRIANRAGMSTATLYRLFPDKGQLSCEALQMGHEILIDLITQVDHHPNPIQDLTEMVRTYAMAYLQPGVQQLMLSQTLMLLEPEIEARVNDIASASQNRINSYWHEKIQSLIDEDLIQAESLDWQRCRLIGAMESRTLGRFFWNYPSHSPDVSWHHDAQNIVMDFFKLYGTEKFKTLSRTYNWNWTTE</sequence>
<evidence type="ECO:0000259" key="3">
    <source>
        <dbReference type="PROSITE" id="PS50977"/>
    </source>
</evidence>
<evidence type="ECO:0000256" key="2">
    <source>
        <dbReference type="PROSITE-ProRule" id="PRU00335"/>
    </source>
</evidence>
<feature type="domain" description="HTH tetR-type" evidence="3">
    <location>
        <begin position="32"/>
        <end position="92"/>
    </location>
</feature>
<keyword evidence="1 2" id="KW-0238">DNA-binding</keyword>
<gene>
    <name evidence="4" type="primary">slmA_2</name>
    <name evidence="4" type="ORF">PbB2_02102</name>
</gene>
<dbReference type="Gene3D" id="1.10.357.10">
    <property type="entry name" value="Tetracycline Repressor, domain 2"/>
    <property type="match status" value="1"/>
</dbReference>
<evidence type="ECO:0000256" key="1">
    <source>
        <dbReference type="ARBA" id="ARBA00023125"/>
    </source>
</evidence>
<dbReference type="GO" id="GO:0003677">
    <property type="term" value="F:DNA binding"/>
    <property type="evidence" value="ECO:0007669"/>
    <property type="project" value="UniProtKB-UniRule"/>
</dbReference>
<evidence type="ECO:0000313" key="4">
    <source>
        <dbReference type="EMBL" id="GBF58418.1"/>
    </source>
</evidence>
<feature type="DNA-binding region" description="H-T-H motif" evidence="2">
    <location>
        <begin position="55"/>
        <end position="74"/>
    </location>
</feature>
<protein>
    <submittedName>
        <fullName evidence="4">Nucleoid occlusion factor SlmA</fullName>
    </submittedName>
</protein>
<name>A0A2P2EBI4_9PROT</name>
<dbReference type="InterPro" id="IPR001647">
    <property type="entry name" value="HTH_TetR"/>
</dbReference>
<comment type="caution">
    <text evidence="4">The sequence shown here is derived from an EMBL/GenBank/DDBJ whole genome shotgun (WGS) entry which is preliminary data.</text>
</comment>
<proteinExistence type="predicted"/>
<dbReference type="Pfam" id="PF00440">
    <property type="entry name" value="TetR_N"/>
    <property type="match status" value="1"/>
</dbReference>
<dbReference type="Proteomes" id="UP000245086">
    <property type="component" value="Unassembled WGS sequence"/>
</dbReference>
<dbReference type="InterPro" id="IPR009057">
    <property type="entry name" value="Homeodomain-like_sf"/>
</dbReference>
<dbReference type="EMBL" id="BFBR01000006">
    <property type="protein sequence ID" value="GBF58418.1"/>
    <property type="molecule type" value="Genomic_DNA"/>
</dbReference>
<dbReference type="RefSeq" id="WP_192576290.1">
    <property type="nucleotide sequence ID" value="NZ_BFBR01000006.1"/>
</dbReference>
<organism evidence="4 5">
    <name type="scientific">Candidatus Phycosocius bacilliformis</name>
    <dbReference type="NCBI Taxonomy" id="1445552"/>
    <lineage>
        <taxon>Bacteria</taxon>
        <taxon>Pseudomonadati</taxon>
        <taxon>Pseudomonadota</taxon>
        <taxon>Alphaproteobacteria</taxon>
        <taxon>Caulobacterales</taxon>
        <taxon>Caulobacterales incertae sedis</taxon>
        <taxon>Candidatus Phycosocius</taxon>
    </lineage>
</organism>
<evidence type="ECO:0000313" key="5">
    <source>
        <dbReference type="Proteomes" id="UP000245086"/>
    </source>
</evidence>